<organism evidence="2 3">
    <name type="scientific">Pseudomonas helleri</name>
    <dbReference type="NCBI Taxonomy" id="1608996"/>
    <lineage>
        <taxon>Bacteria</taxon>
        <taxon>Pseudomonadati</taxon>
        <taxon>Pseudomonadota</taxon>
        <taxon>Gammaproteobacteria</taxon>
        <taxon>Pseudomonadales</taxon>
        <taxon>Pseudomonadaceae</taxon>
        <taxon>Pseudomonas</taxon>
    </lineage>
</organism>
<dbReference type="Pfam" id="PF08937">
    <property type="entry name" value="ThsB_TIR"/>
    <property type="match status" value="1"/>
</dbReference>
<dbReference type="Gene3D" id="3.40.50.11200">
    <property type="match status" value="1"/>
</dbReference>
<dbReference type="Proteomes" id="UP000470186">
    <property type="component" value="Unassembled WGS sequence"/>
</dbReference>
<feature type="domain" description="Thoeris protein ThsB TIR-like" evidence="1">
    <location>
        <begin position="8"/>
        <end position="78"/>
    </location>
</feature>
<dbReference type="EMBL" id="WIVX01000031">
    <property type="protein sequence ID" value="MQU31511.1"/>
    <property type="molecule type" value="Genomic_DNA"/>
</dbReference>
<reference evidence="2 3" key="1">
    <citation type="submission" date="2019-10" db="EMBL/GenBank/DDBJ databases">
        <title>Evaluation of single-gene subtyping targets for Pseudomonas.</title>
        <authorList>
            <person name="Reichler S.J."/>
            <person name="Orsi R.H."/>
            <person name="Wiedmann M."/>
            <person name="Martin N.H."/>
            <person name="Murphy S.I."/>
        </authorList>
    </citation>
    <scope>NUCLEOTIDE SEQUENCE [LARGE SCALE GENOMIC DNA]</scope>
    <source>
        <strain evidence="2 3">FSL R10-2107</strain>
    </source>
</reference>
<protein>
    <submittedName>
        <fullName evidence="2">Molecular chaperone Tir</fullName>
    </submittedName>
</protein>
<proteinExistence type="predicted"/>
<evidence type="ECO:0000259" key="1">
    <source>
        <dbReference type="Pfam" id="PF08937"/>
    </source>
</evidence>
<dbReference type="AlphaFoldDB" id="A0A7X1Y6X2"/>
<gene>
    <name evidence="2" type="ORF">GHO30_08865</name>
</gene>
<comment type="caution">
    <text evidence="2">The sequence shown here is derived from an EMBL/GenBank/DDBJ whole genome shotgun (WGS) entry which is preliminary data.</text>
</comment>
<sequence>MAYRNKTYVAFASEDILLYRLMEAWRDNDNIDFDFFDAHDLCISRDTSQRETIKKNLRNRMKNAKQVILIGSPDAKRKGGDDYSFLAHEIDLIMEFDLPVVVANKGGGRTIKREFIPEPLLNADYYTISVSLQPAIIKYALDGYVPAFHKKTRTGPHYYKEEIYTKLEI</sequence>
<accession>A0A7X1Y6X2</accession>
<dbReference type="RefSeq" id="WP_153351096.1">
    <property type="nucleotide sequence ID" value="NZ_WIVX01000031.1"/>
</dbReference>
<dbReference type="InterPro" id="IPR015032">
    <property type="entry name" value="ThsB__TIR-like_domain"/>
</dbReference>
<name>A0A7X1Y6X2_9PSED</name>
<evidence type="ECO:0000313" key="2">
    <source>
        <dbReference type="EMBL" id="MQU31511.1"/>
    </source>
</evidence>
<evidence type="ECO:0000313" key="3">
    <source>
        <dbReference type="Proteomes" id="UP000470186"/>
    </source>
</evidence>
<keyword evidence="3" id="KW-1185">Reference proteome</keyword>